<name>A9D4Z0_HOEPD</name>
<dbReference type="EMBL" id="ABIA03000002">
    <property type="protein sequence ID" value="EDQ33993.2"/>
    <property type="molecule type" value="Genomic_DNA"/>
</dbReference>
<dbReference type="AlphaFoldDB" id="A9D4Z0"/>
<sequence length="111" mass="12125">MQRRLGIALFSVVATVALAGPASAISRIQTTGQSCAAIKQVLANEGAAILRYPSKRTPGITLYDRYVANANSCLQGEVTQRATVPAKDTNSCAVLRCFRPDYDDNEFFRRR</sequence>
<feature type="chain" id="PRO_5002733740" evidence="1">
    <location>
        <begin position="20"/>
        <end position="111"/>
    </location>
</feature>
<evidence type="ECO:0000313" key="2">
    <source>
        <dbReference type="EMBL" id="EDQ33993.2"/>
    </source>
</evidence>
<keyword evidence="3" id="KW-1185">Reference proteome</keyword>
<proteinExistence type="predicted"/>
<reference evidence="2 3" key="2">
    <citation type="submission" date="2012-06" db="EMBL/GenBank/DDBJ databases">
        <authorList>
            <person name="Fiebig A."/>
        </authorList>
    </citation>
    <scope>NUCLEOTIDE SEQUENCE [LARGE SCALE GENOMIC DNA]</scope>
    <source>
        <strain evidence="2 3">DFL-43</strain>
    </source>
</reference>
<reference evidence="2 3" key="1">
    <citation type="submission" date="2007-10" db="EMBL/GenBank/DDBJ databases">
        <authorList>
            <person name="Wagner-Dobler I."/>
            <person name="Ferriera S."/>
            <person name="Johnson J."/>
            <person name="Kravitz S."/>
            <person name="Beeson K."/>
            <person name="Sutton G."/>
            <person name="Rogers Y.-H."/>
            <person name="Friedman R."/>
            <person name="Frazier M."/>
            <person name="Venter J.C."/>
        </authorList>
    </citation>
    <scope>NUCLEOTIDE SEQUENCE [LARGE SCALE GENOMIC DNA]</scope>
    <source>
        <strain evidence="2 3">DFL-43</strain>
    </source>
</reference>
<evidence type="ECO:0000313" key="3">
    <source>
        <dbReference type="Proteomes" id="UP000004291"/>
    </source>
</evidence>
<organism evidence="2 3">
    <name type="scientific">Hoeflea phototrophica (strain DSM 17068 / NCIMB 14078 / DFL-43)</name>
    <dbReference type="NCBI Taxonomy" id="411684"/>
    <lineage>
        <taxon>Bacteria</taxon>
        <taxon>Pseudomonadati</taxon>
        <taxon>Pseudomonadota</taxon>
        <taxon>Alphaproteobacteria</taxon>
        <taxon>Hyphomicrobiales</taxon>
        <taxon>Rhizobiaceae</taxon>
        <taxon>Hoeflea</taxon>
    </lineage>
</organism>
<dbReference type="Proteomes" id="UP000004291">
    <property type="component" value="Chromosome"/>
</dbReference>
<gene>
    <name evidence="2" type="ORF">HPDFL43_06050</name>
</gene>
<dbReference type="OrthoDB" id="7870801at2"/>
<feature type="signal peptide" evidence="1">
    <location>
        <begin position="1"/>
        <end position="19"/>
    </location>
</feature>
<keyword evidence="1" id="KW-0732">Signal</keyword>
<dbReference type="eggNOG" id="ENOG5033P9B">
    <property type="taxonomic scope" value="Bacteria"/>
</dbReference>
<dbReference type="RefSeq" id="WP_156970233.1">
    <property type="nucleotide sequence ID" value="NZ_CM002917.1"/>
</dbReference>
<evidence type="ECO:0000256" key="1">
    <source>
        <dbReference type="SAM" id="SignalP"/>
    </source>
</evidence>
<dbReference type="HOGENOM" id="CLU_152495_0_0_5"/>
<accession>A9D4Z0</accession>
<comment type="caution">
    <text evidence="2">The sequence shown here is derived from an EMBL/GenBank/DDBJ whole genome shotgun (WGS) entry which is preliminary data.</text>
</comment>
<protein>
    <submittedName>
        <fullName evidence="2">Uncharacterized protein</fullName>
    </submittedName>
</protein>